<gene>
    <name evidence="2" type="ORF">Asi02nite_60770</name>
</gene>
<sequence length="177" mass="18143">MKRQLIVLAAVVSVLAGCGATNELAAPPVVETGAAAEPDAAETADAADATDATDAAALPDACALLTQADAEKLATTALDPPVKARDTCTWTGPVTGPTAQVEVFVGDGAKKFLDIDRELAHEFTEVAGIGDEAHLEDGAIFFAKGGVWVSVRLVRLVDPKETHAPLEAAARTAVGRM</sequence>
<dbReference type="PROSITE" id="PS51257">
    <property type="entry name" value="PROKAR_LIPOPROTEIN"/>
    <property type="match status" value="1"/>
</dbReference>
<proteinExistence type="predicted"/>
<dbReference type="EMBL" id="BONE01000064">
    <property type="protein sequence ID" value="GIF76559.1"/>
    <property type="molecule type" value="Genomic_DNA"/>
</dbReference>
<protein>
    <recommendedName>
        <fullName evidence="4">DUF3558 domain-containing protein</fullName>
    </recommendedName>
</protein>
<organism evidence="2 3">
    <name type="scientific">Asanoa siamensis</name>
    <dbReference type="NCBI Taxonomy" id="926357"/>
    <lineage>
        <taxon>Bacteria</taxon>
        <taxon>Bacillati</taxon>
        <taxon>Actinomycetota</taxon>
        <taxon>Actinomycetes</taxon>
        <taxon>Micromonosporales</taxon>
        <taxon>Micromonosporaceae</taxon>
        <taxon>Asanoa</taxon>
    </lineage>
</organism>
<dbReference type="RefSeq" id="WP_203717432.1">
    <property type="nucleotide sequence ID" value="NZ_BONE01000064.1"/>
</dbReference>
<reference evidence="2 3" key="1">
    <citation type="submission" date="2021-01" db="EMBL/GenBank/DDBJ databases">
        <title>Whole genome shotgun sequence of Asanoa siamensis NBRC 107932.</title>
        <authorList>
            <person name="Komaki H."/>
            <person name="Tamura T."/>
        </authorList>
    </citation>
    <scope>NUCLEOTIDE SEQUENCE [LARGE SCALE GENOMIC DNA]</scope>
    <source>
        <strain evidence="2 3">NBRC 107932</strain>
    </source>
</reference>
<comment type="caution">
    <text evidence="2">The sequence shown here is derived from an EMBL/GenBank/DDBJ whole genome shotgun (WGS) entry which is preliminary data.</text>
</comment>
<dbReference type="Proteomes" id="UP000604117">
    <property type="component" value="Unassembled WGS sequence"/>
</dbReference>
<accession>A0ABQ4CZ52</accession>
<feature type="chain" id="PRO_5045238669" description="DUF3558 domain-containing protein" evidence="1">
    <location>
        <begin position="26"/>
        <end position="177"/>
    </location>
</feature>
<evidence type="ECO:0000313" key="3">
    <source>
        <dbReference type="Proteomes" id="UP000604117"/>
    </source>
</evidence>
<feature type="signal peptide" evidence="1">
    <location>
        <begin position="1"/>
        <end position="25"/>
    </location>
</feature>
<keyword evidence="1" id="KW-0732">Signal</keyword>
<evidence type="ECO:0000313" key="2">
    <source>
        <dbReference type="EMBL" id="GIF76559.1"/>
    </source>
</evidence>
<keyword evidence="3" id="KW-1185">Reference proteome</keyword>
<evidence type="ECO:0008006" key="4">
    <source>
        <dbReference type="Google" id="ProtNLM"/>
    </source>
</evidence>
<name>A0ABQ4CZ52_9ACTN</name>
<evidence type="ECO:0000256" key="1">
    <source>
        <dbReference type="SAM" id="SignalP"/>
    </source>
</evidence>